<organism evidence="1 2">
    <name type="scientific">Gossypium armourianum</name>
    <dbReference type="NCBI Taxonomy" id="34283"/>
    <lineage>
        <taxon>Eukaryota</taxon>
        <taxon>Viridiplantae</taxon>
        <taxon>Streptophyta</taxon>
        <taxon>Embryophyta</taxon>
        <taxon>Tracheophyta</taxon>
        <taxon>Spermatophyta</taxon>
        <taxon>Magnoliopsida</taxon>
        <taxon>eudicotyledons</taxon>
        <taxon>Gunneridae</taxon>
        <taxon>Pentapetalae</taxon>
        <taxon>rosids</taxon>
        <taxon>malvids</taxon>
        <taxon>Malvales</taxon>
        <taxon>Malvaceae</taxon>
        <taxon>Malvoideae</taxon>
        <taxon>Gossypium</taxon>
    </lineage>
</organism>
<evidence type="ECO:0000313" key="1">
    <source>
        <dbReference type="EMBL" id="MBA0825015.1"/>
    </source>
</evidence>
<accession>A0A7J9IV01</accession>
<proteinExistence type="predicted"/>
<feature type="non-terminal residue" evidence="1">
    <location>
        <position position="1"/>
    </location>
</feature>
<reference evidence="1 2" key="1">
    <citation type="journal article" date="2019" name="Genome Biol. Evol.">
        <title>Insights into the evolution of the New World diploid cottons (Gossypium, subgenus Houzingenia) based on genome sequencing.</title>
        <authorList>
            <person name="Grover C.E."/>
            <person name="Arick M.A. 2nd"/>
            <person name="Thrash A."/>
            <person name="Conover J.L."/>
            <person name="Sanders W.S."/>
            <person name="Peterson D.G."/>
            <person name="Frelichowski J.E."/>
            <person name="Scheffler J.A."/>
            <person name="Scheffler B.E."/>
            <person name="Wendel J.F."/>
        </authorList>
    </citation>
    <scope>NUCLEOTIDE SEQUENCE [LARGE SCALE GENOMIC DNA]</scope>
    <source>
        <strain evidence="1">6</strain>
        <tissue evidence="1">Leaf</tissue>
    </source>
</reference>
<evidence type="ECO:0000313" key="2">
    <source>
        <dbReference type="Proteomes" id="UP000593575"/>
    </source>
</evidence>
<gene>
    <name evidence="1" type="ORF">Goarm_021640</name>
</gene>
<sequence>WEYFCVTLKEPAVILVVQEFYASFRYQDSRRLYDAVWETVMLRDIDMDNIVNYLSKRRGEWNHRPNTRVLTASRRSNIQSVNTAIK</sequence>
<protein>
    <submittedName>
        <fullName evidence="1">Uncharacterized protein</fullName>
    </submittedName>
</protein>
<dbReference type="Proteomes" id="UP000593575">
    <property type="component" value="Unassembled WGS sequence"/>
</dbReference>
<keyword evidence="2" id="KW-1185">Reference proteome</keyword>
<dbReference type="AlphaFoldDB" id="A0A7J9IV01"/>
<dbReference type="EMBL" id="JABFAE010000003">
    <property type="protein sequence ID" value="MBA0825015.1"/>
    <property type="molecule type" value="Genomic_DNA"/>
</dbReference>
<name>A0A7J9IV01_9ROSI</name>
<comment type="caution">
    <text evidence="1">The sequence shown here is derived from an EMBL/GenBank/DDBJ whole genome shotgun (WGS) entry which is preliminary data.</text>
</comment>